<feature type="compositionally biased region" description="Polar residues" evidence="7">
    <location>
        <begin position="606"/>
        <end position="634"/>
    </location>
</feature>
<dbReference type="GO" id="GO:0004672">
    <property type="term" value="F:protein kinase activity"/>
    <property type="evidence" value="ECO:0007669"/>
    <property type="project" value="InterPro"/>
</dbReference>
<feature type="chain" id="PRO_5012151491" evidence="8">
    <location>
        <begin position="32"/>
        <end position="634"/>
    </location>
</feature>
<keyword evidence="4" id="KW-0677">Repeat</keyword>
<evidence type="ECO:0000313" key="12">
    <source>
        <dbReference type="Proteomes" id="UP000215914"/>
    </source>
</evidence>
<evidence type="ECO:0000256" key="8">
    <source>
        <dbReference type="SAM" id="SignalP"/>
    </source>
</evidence>
<dbReference type="Gramene" id="mRNA:HanXRQr2_Chr10g0463691">
    <property type="protein sequence ID" value="mRNA:HanXRQr2_Chr10g0463691"/>
    <property type="gene ID" value="HanXRQr2_Chr10g0463691"/>
</dbReference>
<dbReference type="InterPro" id="IPR050994">
    <property type="entry name" value="At_inactive_RLKs"/>
</dbReference>
<dbReference type="Gene3D" id="3.80.10.10">
    <property type="entry name" value="Ribonuclease Inhibitor"/>
    <property type="match status" value="1"/>
</dbReference>
<evidence type="ECO:0000256" key="3">
    <source>
        <dbReference type="ARBA" id="ARBA00022692"/>
    </source>
</evidence>
<dbReference type="InterPro" id="IPR000719">
    <property type="entry name" value="Prot_kinase_dom"/>
</dbReference>
<dbReference type="PANTHER" id="PTHR48010">
    <property type="entry name" value="OS05G0588300 PROTEIN"/>
    <property type="match status" value="1"/>
</dbReference>
<keyword evidence="10" id="KW-0808">Transferase</keyword>
<reference evidence="10" key="3">
    <citation type="submission" date="2020-06" db="EMBL/GenBank/DDBJ databases">
        <title>Helianthus annuus Genome sequencing and assembly Release 2.</title>
        <authorList>
            <person name="Gouzy J."/>
            <person name="Langlade N."/>
            <person name="Munos S."/>
        </authorList>
    </citation>
    <scope>NUCLEOTIDE SEQUENCE</scope>
    <source>
        <tissue evidence="10">Leaves</tissue>
    </source>
</reference>
<evidence type="ECO:0000256" key="5">
    <source>
        <dbReference type="ARBA" id="ARBA00022989"/>
    </source>
</evidence>
<dbReference type="EMBL" id="CM007899">
    <property type="protein sequence ID" value="OTG13144.1"/>
    <property type="molecule type" value="Genomic_DNA"/>
</dbReference>
<proteinExistence type="predicted"/>
<keyword evidence="5" id="KW-1133">Transmembrane helix</keyword>
<dbReference type="Proteomes" id="UP000215914">
    <property type="component" value="Chromosome 10"/>
</dbReference>
<dbReference type="PROSITE" id="PS50011">
    <property type="entry name" value="PROTEIN_KINASE_DOM"/>
    <property type="match status" value="1"/>
</dbReference>
<evidence type="ECO:0000256" key="7">
    <source>
        <dbReference type="SAM" id="MobiDB-lite"/>
    </source>
</evidence>
<dbReference type="Pfam" id="PF08263">
    <property type="entry name" value="LRRNT_2"/>
    <property type="match status" value="1"/>
</dbReference>
<protein>
    <submittedName>
        <fullName evidence="11">Putative leucine-rich repeat protein, plant-type</fullName>
    </submittedName>
</protein>
<dbReference type="PANTHER" id="PTHR48010:SF55">
    <property type="entry name" value="OS01G0607900 PROTEIN"/>
    <property type="match status" value="1"/>
</dbReference>
<name>A0A251TQI1_HELAN</name>
<dbReference type="Gene3D" id="3.30.200.20">
    <property type="entry name" value="Phosphorylase Kinase, domain 1"/>
    <property type="match status" value="1"/>
</dbReference>
<evidence type="ECO:0000256" key="6">
    <source>
        <dbReference type="ARBA" id="ARBA00023136"/>
    </source>
</evidence>
<dbReference type="OrthoDB" id="635774at2759"/>
<evidence type="ECO:0000313" key="11">
    <source>
        <dbReference type="EMBL" id="OTG13144.1"/>
    </source>
</evidence>
<dbReference type="InterPro" id="IPR001245">
    <property type="entry name" value="Ser-Thr/Tyr_kinase_cat_dom"/>
</dbReference>
<dbReference type="FunFam" id="1.10.510.10:FF:000095">
    <property type="entry name" value="protein STRUBBELIG-RECEPTOR FAMILY 8"/>
    <property type="match status" value="1"/>
</dbReference>
<evidence type="ECO:0000256" key="1">
    <source>
        <dbReference type="ARBA" id="ARBA00004370"/>
    </source>
</evidence>
<gene>
    <name evidence="11" type="ORF">HannXRQ_Chr10g0317361</name>
    <name evidence="10" type="ORF">HanXRQr2_Chr10g0463691</name>
</gene>
<organism evidence="11 12">
    <name type="scientific">Helianthus annuus</name>
    <name type="common">Common sunflower</name>
    <dbReference type="NCBI Taxonomy" id="4232"/>
    <lineage>
        <taxon>Eukaryota</taxon>
        <taxon>Viridiplantae</taxon>
        <taxon>Streptophyta</taxon>
        <taxon>Embryophyta</taxon>
        <taxon>Tracheophyta</taxon>
        <taxon>Spermatophyta</taxon>
        <taxon>Magnoliopsida</taxon>
        <taxon>eudicotyledons</taxon>
        <taxon>Gunneridae</taxon>
        <taxon>Pentapetalae</taxon>
        <taxon>asterids</taxon>
        <taxon>campanulids</taxon>
        <taxon>Asterales</taxon>
        <taxon>Asteraceae</taxon>
        <taxon>Asteroideae</taxon>
        <taxon>Heliantheae alliance</taxon>
        <taxon>Heliantheae</taxon>
        <taxon>Helianthus</taxon>
    </lineage>
</organism>
<dbReference type="FunFam" id="3.80.10.10:FF:000383">
    <property type="entry name" value="Leucine-rich repeat receptor protein kinase EMS1"/>
    <property type="match status" value="1"/>
</dbReference>
<dbReference type="Pfam" id="PF07714">
    <property type="entry name" value="PK_Tyr_Ser-Thr"/>
    <property type="match status" value="1"/>
</dbReference>
<dbReference type="GO" id="GO:0016020">
    <property type="term" value="C:membrane"/>
    <property type="evidence" value="ECO:0007669"/>
    <property type="project" value="UniProtKB-SubCell"/>
</dbReference>
<keyword evidence="12" id="KW-1185">Reference proteome</keyword>
<reference evidence="10 12" key="1">
    <citation type="journal article" date="2017" name="Nature">
        <title>The sunflower genome provides insights into oil metabolism, flowering and Asterid evolution.</title>
        <authorList>
            <person name="Badouin H."/>
            <person name="Gouzy J."/>
            <person name="Grassa C.J."/>
            <person name="Murat F."/>
            <person name="Staton S.E."/>
            <person name="Cottret L."/>
            <person name="Lelandais-Briere C."/>
            <person name="Owens G.L."/>
            <person name="Carrere S."/>
            <person name="Mayjonade B."/>
            <person name="Legrand L."/>
            <person name="Gill N."/>
            <person name="Kane N.C."/>
            <person name="Bowers J.E."/>
            <person name="Hubner S."/>
            <person name="Bellec A."/>
            <person name="Berard A."/>
            <person name="Berges H."/>
            <person name="Blanchet N."/>
            <person name="Boniface M.C."/>
            <person name="Brunel D."/>
            <person name="Catrice O."/>
            <person name="Chaidir N."/>
            <person name="Claudel C."/>
            <person name="Donnadieu C."/>
            <person name="Faraut T."/>
            <person name="Fievet G."/>
            <person name="Helmstetter N."/>
            <person name="King M."/>
            <person name="Knapp S.J."/>
            <person name="Lai Z."/>
            <person name="Le Paslier M.C."/>
            <person name="Lippi Y."/>
            <person name="Lorenzon L."/>
            <person name="Mandel J.R."/>
            <person name="Marage G."/>
            <person name="Marchand G."/>
            <person name="Marquand E."/>
            <person name="Bret-Mestries E."/>
            <person name="Morien E."/>
            <person name="Nambeesan S."/>
            <person name="Nguyen T."/>
            <person name="Pegot-Espagnet P."/>
            <person name="Pouilly N."/>
            <person name="Raftis F."/>
            <person name="Sallet E."/>
            <person name="Schiex T."/>
            <person name="Thomas J."/>
            <person name="Vandecasteele C."/>
            <person name="Vares D."/>
            <person name="Vear F."/>
            <person name="Vautrin S."/>
            <person name="Crespi M."/>
            <person name="Mangin B."/>
            <person name="Burke J.M."/>
            <person name="Salse J."/>
            <person name="Munos S."/>
            <person name="Vincourt P."/>
            <person name="Rieseberg L.H."/>
            <person name="Langlade N.B."/>
        </authorList>
    </citation>
    <scope>NUCLEOTIDE SEQUENCE [LARGE SCALE GENOMIC DNA]</scope>
    <source>
        <strain evidence="12">cv. SF193</strain>
        <tissue evidence="10">Leaves</tissue>
    </source>
</reference>
<dbReference type="SUPFAM" id="SSF56112">
    <property type="entry name" value="Protein kinase-like (PK-like)"/>
    <property type="match status" value="1"/>
</dbReference>
<keyword evidence="8" id="KW-0732">Signal</keyword>
<evidence type="ECO:0000256" key="4">
    <source>
        <dbReference type="ARBA" id="ARBA00022737"/>
    </source>
</evidence>
<dbReference type="InterPro" id="IPR011009">
    <property type="entry name" value="Kinase-like_dom_sf"/>
</dbReference>
<dbReference type="EMBL" id="MNCJ02000325">
    <property type="protein sequence ID" value="KAF5788409.1"/>
    <property type="molecule type" value="Genomic_DNA"/>
</dbReference>
<keyword evidence="6" id="KW-0472">Membrane</keyword>
<evidence type="ECO:0000259" key="9">
    <source>
        <dbReference type="PROSITE" id="PS50011"/>
    </source>
</evidence>
<dbReference type="InterPro" id="IPR001611">
    <property type="entry name" value="Leu-rich_rpt"/>
</dbReference>
<evidence type="ECO:0000256" key="2">
    <source>
        <dbReference type="ARBA" id="ARBA00022614"/>
    </source>
</evidence>
<feature type="region of interest" description="Disordered" evidence="7">
    <location>
        <begin position="605"/>
        <end position="634"/>
    </location>
</feature>
<keyword evidence="3" id="KW-0812">Transmembrane</keyword>
<comment type="subcellular location">
    <subcellularLocation>
        <location evidence="1">Membrane</location>
    </subcellularLocation>
</comment>
<feature type="signal peptide" evidence="8">
    <location>
        <begin position="1"/>
        <end position="31"/>
    </location>
</feature>
<evidence type="ECO:0000313" key="10">
    <source>
        <dbReference type="EMBL" id="KAF5788409.1"/>
    </source>
</evidence>
<accession>A0A251TQI1</accession>
<dbReference type="GO" id="GO:0005524">
    <property type="term" value="F:ATP binding"/>
    <property type="evidence" value="ECO:0007669"/>
    <property type="project" value="InterPro"/>
</dbReference>
<dbReference type="AlphaFoldDB" id="A0A251TQI1"/>
<dbReference type="InterPro" id="IPR013210">
    <property type="entry name" value="LRR_N_plant-typ"/>
</dbReference>
<dbReference type="InterPro" id="IPR032675">
    <property type="entry name" value="LRR_dom_sf"/>
</dbReference>
<dbReference type="SUPFAM" id="SSF52058">
    <property type="entry name" value="L domain-like"/>
    <property type="match status" value="1"/>
</dbReference>
<keyword evidence="2" id="KW-0433">Leucine-rich repeat</keyword>
<dbReference type="Gene3D" id="1.10.510.10">
    <property type="entry name" value="Transferase(Phosphotransferase) domain 1"/>
    <property type="match status" value="1"/>
</dbReference>
<dbReference type="InParanoid" id="A0A251TQI1"/>
<reference evidence="11" key="2">
    <citation type="submission" date="2017-02" db="EMBL/GenBank/DDBJ databases">
        <title>Sunflower complete genome.</title>
        <authorList>
            <person name="Langlade N."/>
            <person name="Munos S."/>
        </authorList>
    </citation>
    <scope>NUCLEOTIDE SEQUENCE [LARGE SCALE GENOMIC DNA]</scope>
    <source>
        <tissue evidence="11">Leaves</tissue>
    </source>
</reference>
<feature type="domain" description="Protein kinase" evidence="9">
    <location>
        <begin position="307"/>
        <end position="590"/>
    </location>
</feature>
<sequence length="634" mass="71084">MLTTGRRKPSSSPLAVFLFSLLILPLQKHECAEPPKDESLNPDERQALLDFLDKVSHNKLKLNWDESKLACTWKGVTCAPPDNKTVMYLQLPAKSFVGPIPYNTIGRLTSLRSLSLRVNKFSGELPPDFANLTFLTRLSLNNNSFSGTIPEYFSYFRSLVRLTLNNNTFTGQIPYIHSEKLVKFDVSFNKLVGSIPPSLSKFAVANFTKNIYLCGLPTKNKCNGSFPAPDDPLKQKEKDKKTPEILGISIGSGVVLLIILCCVRRKMCTQMPKPPLEALADAKVERKKLVLFDHHGVHSFDLEDLLNVSAEVLGEGSVGRSYKQVLEGKNVTVVVKRLKRVVVTENEFRTRMEVLGKMKNKNVVPLIGYYYSQDEKWVVYGYIDGGSLYDRLHGSIASGQTTQFDWDHRMRVALSAARGLAYLHEDKKGEDGEISVVHGNINSSNILIRQEPNSEAFVSDYGLNTLFDASSSQDHHVNGYWAPEVRDTREVTLKSDVYSFGVLLLELLTGKTPKQASLGSEGVHFSKLLESGALEEQKDDTFDVELRMVPNNVKEMMKEFLEIAKDCVSEVPEQRPIMQDVVSKIEKMWLRQSSDDHSKVYDYMPSTETQDTPSTITLDTPSTITLDTPSTITP</sequence>
<dbReference type="Pfam" id="PF00560">
    <property type="entry name" value="LRR_1"/>
    <property type="match status" value="3"/>
</dbReference>